<feature type="binding site" evidence="8">
    <location>
        <position position="96"/>
    </location>
    <ligand>
        <name>chlorophyll a</name>
        <dbReference type="ChEBI" id="CHEBI:58416"/>
        <label>1</label>
    </ligand>
</feature>
<feature type="binding site" evidence="8">
    <location>
        <position position="218"/>
    </location>
    <ligand>
        <name>chlorophyll a</name>
        <dbReference type="ChEBI" id="CHEBI:58416"/>
        <label>1</label>
    </ligand>
</feature>
<evidence type="ECO:0000256" key="8">
    <source>
        <dbReference type="PIRSR" id="PIRSR601344-1"/>
    </source>
</evidence>
<evidence type="ECO:0008006" key="11">
    <source>
        <dbReference type="Google" id="ProtNLM"/>
    </source>
</evidence>
<keyword evidence="8" id="KW-0157">Chromophore</keyword>
<feature type="chain" id="PRO_5031303934" description="Plastid light harvesting protein" evidence="9">
    <location>
        <begin position="16"/>
        <end position="249"/>
    </location>
</feature>
<feature type="binding site" evidence="8">
    <location>
        <position position="235"/>
    </location>
    <ligand>
        <name>chlorophyll a</name>
        <dbReference type="ChEBI" id="CHEBI:58416"/>
        <label>1</label>
    </ligand>
</feature>
<dbReference type="GO" id="GO:0016168">
    <property type="term" value="F:chlorophyll binding"/>
    <property type="evidence" value="ECO:0007669"/>
    <property type="project" value="UniProtKB-KW"/>
</dbReference>
<protein>
    <recommendedName>
        <fullName evidence="11">Plastid light harvesting protein</fullName>
    </recommendedName>
</protein>
<keyword evidence="7" id="KW-0437">Light-harvesting polypeptide</keyword>
<feature type="binding site" evidence="8">
    <location>
        <position position="223"/>
    </location>
    <ligand>
        <name>chlorophyll a</name>
        <dbReference type="ChEBI" id="CHEBI:58416"/>
        <label>1</label>
    </ligand>
</feature>
<dbReference type="Pfam" id="PF00504">
    <property type="entry name" value="Chloroa_b-bind"/>
    <property type="match status" value="1"/>
</dbReference>
<evidence type="ECO:0000256" key="1">
    <source>
        <dbReference type="ARBA" id="ARBA00004022"/>
    </source>
</evidence>
<dbReference type="GO" id="GO:0030076">
    <property type="term" value="C:light-harvesting complex"/>
    <property type="evidence" value="ECO:0007669"/>
    <property type="project" value="UniProtKB-KW"/>
</dbReference>
<dbReference type="PANTHER" id="PTHR21649">
    <property type="entry name" value="CHLOROPHYLL A/B BINDING PROTEIN"/>
    <property type="match status" value="1"/>
</dbReference>
<dbReference type="EMBL" id="HBGO01033885">
    <property type="protein sequence ID" value="CAD9358729.1"/>
    <property type="molecule type" value="Transcribed_RNA"/>
</dbReference>
<comment type="subcellular location">
    <subcellularLocation>
        <location evidence="2">Plastid</location>
        <location evidence="2">Chloroplast</location>
    </subcellularLocation>
</comment>
<feature type="binding site" evidence="8">
    <location>
        <position position="221"/>
    </location>
    <ligand>
        <name>chlorophyll a</name>
        <dbReference type="ChEBI" id="CHEBI:58416"/>
        <label>1</label>
    </ligand>
</feature>
<dbReference type="SUPFAM" id="SSF103511">
    <property type="entry name" value="Chlorophyll a-b binding protein"/>
    <property type="match status" value="1"/>
</dbReference>
<feature type="binding site" description="axial binding residue" evidence="8">
    <location>
        <position position="116"/>
    </location>
    <ligand>
        <name>chlorophyll b</name>
        <dbReference type="ChEBI" id="CHEBI:61721"/>
        <label>1</label>
    </ligand>
    <ligandPart>
        <name>Mg</name>
        <dbReference type="ChEBI" id="CHEBI:25107"/>
    </ligandPart>
</feature>
<dbReference type="GO" id="GO:0016020">
    <property type="term" value="C:membrane"/>
    <property type="evidence" value="ECO:0007669"/>
    <property type="project" value="InterPro"/>
</dbReference>
<keyword evidence="6" id="KW-0934">Plastid</keyword>
<reference evidence="10" key="1">
    <citation type="submission" date="2021-01" db="EMBL/GenBank/DDBJ databases">
        <authorList>
            <person name="Corre E."/>
            <person name="Pelletier E."/>
            <person name="Niang G."/>
            <person name="Scheremetjew M."/>
            <person name="Finn R."/>
            <person name="Kale V."/>
            <person name="Holt S."/>
            <person name="Cochrane G."/>
            <person name="Meng A."/>
            <person name="Brown T."/>
            <person name="Cohen L."/>
        </authorList>
    </citation>
    <scope>NUCLEOTIDE SEQUENCE</scope>
    <source>
        <strain evidence="10">Grunow 1884</strain>
    </source>
</reference>
<feature type="binding site" evidence="8">
    <location>
        <position position="114"/>
    </location>
    <ligand>
        <name>chlorophyll a</name>
        <dbReference type="ChEBI" id="CHEBI:58416"/>
        <label>1</label>
    </ligand>
</feature>
<organism evidence="10">
    <name type="scientific">Trieres chinensis</name>
    <name type="common">Marine centric diatom</name>
    <name type="synonym">Odontella sinensis</name>
    <dbReference type="NCBI Taxonomy" id="1514140"/>
    <lineage>
        <taxon>Eukaryota</taxon>
        <taxon>Sar</taxon>
        <taxon>Stramenopiles</taxon>
        <taxon>Ochrophyta</taxon>
        <taxon>Bacillariophyta</taxon>
        <taxon>Mediophyceae</taxon>
        <taxon>Biddulphiophycidae</taxon>
        <taxon>Eupodiscales</taxon>
        <taxon>Parodontellaceae</taxon>
        <taxon>Trieres</taxon>
    </lineage>
</organism>
<dbReference type="GO" id="GO:0009765">
    <property type="term" value="P:photosynthesis, light harvesting"/>
    <property type="evidence" value="ECO:0007669"/>
    <property type="project" value="InterPro"/>
</dbReference>
<dbReference type="GO" id="GO:0009507">
    <property type="term" value="C:chloroplast"/>
    <property type="evidence" value="ECO:0007669"/>
    <property type="project" value="UniProtKB-SubCell"/>
</dbReference>
<dbReference type="InterPro" id="IPR022796">
    <property type="entry name" value="Chloroa_b-bind"/>
</dbReference>
<feature type="signal peptide" evidence="9">
    <location>
        <begin position="1"/>
        <end position="15"/>
    </location>
</feature>
<evidence type="ECO:0000256" key="4">
    <source>
        <dbReference type="ARBA" id="ARBA00022528"/>
    </source>
</evidence>
<feature type="binding site" evidence="8">
    <location>
        <position position="111"/>
    </location>
    <ligand>
        <name>chlorophyll a</name>
        <dbReference type="ChEBI" id="CHEBI:58416"/>
        <label>1</label>
    </ligand>
</feature>
<keyword evidence="9" id="KW-0732">Signal</keyword>
<feature type="binding site" description="axial binding residue" evidence="8">
    <location>
        <position position="178"/>
    </location>
    <ligand>
        <name>chlorophyll b</name>
        <dbReference type="ChEBI" id="CHEBI:61721"/>
        <label>1</label>
    </ligand>
    <ligandPart>
        <name>Mg</name>
        <dbReference type="ChEBI" id="CHEBI:25107"/>
    </ligandPart>
</feature>
<keyword evidence="4" id="KW-0150">Chloroplast</keyword>
<keyword evidence="5" id="KW-0602">Photosynthesis</keyword>
<feature type="binding site" description="axial binding residue" evidence="8">
    <location>
        <position position="184"/>
    </location>
    <ligand>
        <name>chlorophyll b</name>
        <dbReference type="ChEBI" id="CHEBI:61721"/>
        <label>1</label>
    </ligand>
    <ligandPart>
        <name>Mg</name>
        <dbReference type="ChEBI" id="CHEBI:25107"/>
    </ligandPart>
</feature>
<proteinExistence type="inferred from homology"/>
<evidence type="ECO:0000256" key="9">
    <source>
        <dbReference type="SAM" id="SignalP"/>
    </source>
</evidence>
<evidence type="ECO:0000256" key="6">
    <source>
        <dbReference type="ARBA" id="ARBA00022640"/>
    </source>
</evidence>
<evidence type="ECO:0000256" key="3">
    <source>
        <dbReference type="ARBA" id="ARBA00005933"/>
    </source>
</evidence>
<sequence length="249" mass="26570">MKLALLSATLGVACAFTPSMPRTVSTPLHMSVEVEGEATPEVSDVSPEAEGVQIVGDAAVAAVAPINGWVPDETKPCYGLPGISGPLGFFDPLGFSKNTDLNGVKRFREAEVMHGRVAMMATVGYLIGESTPTITYGMNVHHTIANNQLPEVPGTVLFPFFLAINIAEALRASIGWVEPGLGPLFSLRESYYPGDIYFDPLGLKPKDAKEFEVMQTKELNNGRLAMIAAAGMCVQEQINGKGILENLGF</sequence>
<evidence type="ECO:0000256" key="2">
    <source>
        <dbReference type="ARBA" id="ARBA00004229"/>
    </source>
</evidence>
<accession>A0A7S2EUU8</accession>
<evidence type="ECO:0000256" key="5">
    <source>
        <dbReference type="ARBA" id="ARBA00022531"/>
    </source>
</evidence>
<dbReference type="Gene3D" id="1.10.3460.10">
    <property type="entry name" value="Chlorophyll a/b binding protein domain"/>
    <property type="match status" value="1"/>
</dbReference>
<dbReference type="AlphaFoldDB" id="A0A7S2EUU8"/>
<comment type="similarity">
    <text evidence="3">Belongs to the fucoxanthin chlorophyll protein family.</text>
</comment>
<dbReference type="InterPro" id="IPR001344">
    <property type="entry name" value="Chloro_AB-bd_pln"/>
</dbReference>
<evidence type="ECO:0000313" key="10">
    <source>
        <dbReference type="EMBL" id="CAD9358729.1"/>
    </source>
</evidence>
<gene>
    <name evidence="10" type="ORF">OSIN01602_LOCUS19569</name>
</gene>
<name>A0A7S2EUU8_TRICV</name>
<keyword evidence="8" id="KW-0148">Chlorophyll</keyword>
<evidence type="ECO:0000256" key="7">
    <source>
        <dbReference type="ARBA" id="ARBA00023243"/>
    </source>
</evidence>
<feature type="binding site" description="axial binding residue" evidence="8">
    <location>
        <position position="217"/>
    </location>
    <ligand>
        <name>chlorophyll a</name>
        <dbReference type="ChEBI" id="CHEBI:58416"/>
        <label>3</label>
    </ligand>
    <ligandPart>
        <name>Mg</name>
        <dbReference type="ChEBI" id="CHEBI:25107"/>
    </ligandPart>
</feature>
<comment type="function">
    <text evidence="1">The light-harvesting complex (LHC) functions as a light receptor, it captures and delivers excitation energy to photosystems with which it is closely associated. Energy is transferred from the carotenoid and chlorophyll C (or B) to chlorophyll A and the photosynthetic reaction centers where it is used to synthesize ATP and reducing power.</text>
</comment>